<evidence type="ECO:0000313" key="2">
    <source>
        <dbReference type="EMBL" id="JAG64013.1"/>
    </source>
</evidence>
<organism evidence="2">
    <name type="scientific">Lygus hesperus</name>
    <name type="common">Western plant bug</name>
    <dbReference type="NCBI Taxonomy" id="30085"/>
    <lineage>
        <taxon>Eukaryota</taxon>
        <taxon>Metazoa</taxon>
        <taxon>Ecdysozoa</taxon>
        <taxon>Arthropoda</taxon>
        <taxon>Hexapoda</taxon>
        <taxon>Insecta</taxon>
        <taxon>Pterygota</taxon>
        <taxon>Neoptera</taxon>
        <taxon>Paraneoptera</taxon>
        <taxon>Hemiptera</taxon>
        <taxon>Heteroptera</taxon>
        <taxon>Panheteroptera</taxon>
        <taxon>Cimicomorpha</taxon>
        <taxon>Miridae</taxon>
        <taxon>Mirini</taxon>
        <taxon>Lygus</taxon>
    </lineage>
</organism>
<accession>A0A0K8TEM7</accession>
<protein>
    <submittedName>
        <fullName evidence="2">Uncharacterized protein</fullName>
    </submittedName>
</protein>
<proteinExistence type="predicted"/>
<sequence>MDRISYRQLQAFAKVMKLPGNMKYQVLWELVQARRSGNERLVSQLIAEQNRIRVNRRLSRKVAKIQAEALERLIRQEENNNAASPYNMNHANNTLHTARRDSSDDRIGDEILCRLTFGRTTKIQRDDERGTIL</sequence>
<evidence type="ECO:0000256" key="1">
    <source>
        <dbReference type="SAM" id="MobiDB-lite"/>
    </source>
</evidence>
<name>A0A0K8TEM7_LYGHE</name>
<dbReference type="AlphaFoldDB" id="A0A0K8TEM7"/>
<feature type="region of interest" description="Disordered" evidence="1">
    <location>
        <begin position="81"/>
        <end position="102"/>
    </location>
</feature>
<feature type="compositionally biased region" description="Polar residues" evidence="1">
    <location>
        <begin position="81"/>
        <end position="96"/>
    </location>
</feature>
<reference evidence="2" key="1">
    <citation type="submission" date="2014-09" db="EMBL/GenBank/DDBJ databases">
        <authorList>
            <person name="Magalhaes I.L.F."/>
            <person name="Oliveira U."/>
            <person name="Santos F.R."/>
            <person name="Vidigal T.H.D.A."/>
            <person name="Brescovit A.D."/>
            <person name="Santos A.J."/>
        </authorList>
    </citation>
    <scope>NUCLEOTIDE SEQUENCE</scope>
</reference>
<dbReference type="EMBL" id="GBRD01001808">
    <property type="protein sequence ID" value="JAG64013.1"/>
    <property type="molecule type" value="Transcribed_RNA"/>
</dbReference>